<dbReference type="Gramene" id="OIW08820">
    <property type="protein sequence ID" value="OIW08820"/>
    <property type="gene ID" value="TanjilG_16401"/>
</dbReference>
<dbReference type="PANTHER" id="PTHR47213:SF1">
    <property type="entry name" value="OS07G0567300 PROTEIN"/>
    <property type="match status" value="1"/>
</dbReference>
<accession>A0A1J7H899</accession>
<dbReference type="OrthoDB" id="1400668at2759"/>
<sequence>MLRNLRSRRRPRYGVFLCAVVSAILLFLSLSLFHTRLSHSISHLRSHHHLHPNTPPLHDFNYDSLLSDSVNDDATGGEDTIDALDIVEEQQPTTEEEEDDEPFDHIKVSAGYFFCHIGGVIRRTFNKRSMEEWDVGYHQNGIFLGSGVVDEDPSKAAFGSDDIPVDEGVRMKAIQVMGIEDALLLKMGRRVSPLREGWGDWFDKKSDFLRKDKMLRSNLEALNPLHNPILQDPDGVGYSGLTKGDKIVHKGLLHEFKRNPFHVRKTKDPKLQGTSRHN</sequence>
<name>A0A1J7H899_LUPAN</name>
<dbReference type="AlphaFoldDB" id="A0A1J7H899"/>
<reference evidence="1 2" key="1">
    <citation type="journal article" date="2017" name="Plant Biotechnol. J.">
        <title>A comprehensive draft genome sequence for lupin (Lupinus angustifolius), an emerging health food: insights into plant-microbe interactions and legume evolution.</title>
        <authorList>
            <person name="Hane J.K."/>
            <person name="Ming Y."/>
            <person name="Kamphuis L.G."/>
            <person name="Nelson M.N."/>
            <person name="Garg G."/>
            <person name="Atkins C.A."/>
            <person name="Bayer P.E."/>
            <person name="Bravo A."/>
            <person name="Bringans S."/>
            <person name="Cannon S."/>
            <person name="Edwards D."/>
            <person name="Foley R."/>
            <person name="Gao L.L."/>
            <person name="Harrison M.J."/>
            <person name="Huang W."/>
            <person name="Hurgobin B."/>
            <person name="Li S."/>
            <person name="Liu C.W."/>
            <person name="McGrath A."/>
            <person name="Morahan G."/>
            <person name="Murray J."/>
            <person name="Weller J."/>
            <person name="Jian J."/>
            <person name="Singh K.B."/>
        </authorList>
    </citation>
    <scope>NUCLEOTIDE SEQUENCE [LARGE SCALE GENOMIC DNA]</scope>
    <source>
        <strain evidence="2">cv. Tanjil</strain>
        <tissue evidence="1">Whole plant</tissue>
    </source>
</reference>
<dbReference type="KEGG" id="lang:109353172"/>
<evidence type="ECO:0000313" key="1">
    <source>
        <dbReference type="EMBL" id="OIW08820.1"/>
    </source>
</evidence>
<organism evidence="1 2">
    <name type="scientific">Lupinus angustifolius</name>
    <name type="common">Narrow-leaved blue lupine</name>
    <dbReference type="NCBI Taxonomy" id="3871"/>
    <lineage>
        <taxon>Eukaryota</taxon>
        <taxon>Viridiplantae</taxon>
        <taxon>Streptophyta</taxon>
        <taxon>Embryophyta</taxon>
        <taxon>Tracheophyta</taxon>
        <taxon>Spermatophyta</taxon>
        <taxon>Magnoliopsida</taxon>
        <taxon>eudicotyledons</taxon>
        <taxon>Gunneridae</taxon>
        <taxon>Pentapetalae</taxon>
        <taxon>rosids</taxon>
        <taxon>fabids</taxon>
        <taxon>Fabales</taxon>
        <taxon>Fabaceae</taxon>
        <taxon>Papilionoideae</taxon>
        <taxon>50 kb inversion clade</taxon>
        <taxon>genistoids sensu lato</taxon>
        <taxon>core genistoids</taxon>
        <taxon>Genisteae</taxon>
        <taxon>Lupinus</taxon>
    </lineage>
</organism>
<gene>
    <name evidence="1" type="ORF">TanjilG_16401</name>
</gene>
<dbReference type="EMBL" id="CM007367">
    <property type="protein sequence ID" value="OIW08820.1"/>
    <property type="molecule type" value="Genomic_DNA"/>
</dbReference>
<dbReference type="PANTHER" id="PTHR47213">
    <property type="entry name" value="OS07G0567300 PROTEIN"/>
    <property type="match status" value="1"/>
</dbReference>
<dbReference type="STRING" id="3871.A0A1J7H899"/>
<evidence type="ECO:0000313" key="2">
    <source>
        <dbReference type="Proteomes" id="UP000188354"/>
    </source>
</evidence>
<dbReference type="OMA" id="NTRKITH"/>
<proteinExistence type="predicted"/>
<dbReference type="Proteomes" id="UP000188354">
    <property type="component" value="Chromosome LG07"/>
</dbReference>
<keyword evidence="2" id="KW-1185">Reference proteome</keyword>
<dbReference type="InterPro" id="IPR044789">
    <property type="entry name" value="Put_A1-4-GlycosylTfrase_plant"/>
</dbReference>
<protein>
    <submittedName>
        <fullName evidence="1">Uncharacterized protein</fullName>
    </submittedName>
</protein>